<dbReference type="EMBL" id="OX459962">
    <property type="protein sequence ID" value="CAI9167171.1"/>
    <property type="molecule type" value="Genomic_DNA"/>
</dbReference>
<evidence type="ECO:0000313" key="2">
    <source>
        <dbReference type="EMBL" id="CAI9167171.1"/>
    </source>
</evidence>
<feature type="region of interest" description="Disordered" evidence="1">
    <location>
        <begin position="51"/>
        <end position="118"/>
    </location>
</feature>
<proteinExistence type="predicted"/>
<sequence>MPRHDTAHPYQGRRPVQGVAALSPRRNAALAASVQVPALTRVPRCRSVLTAGREARSRPRSGSRGCYAEARAEEARRARPRLSGPREPIGARGRRARALPPALARPSLASSRLCWPLA</sequence>
<gene>
    <name evidence="2" type="ORF">MRATA1EN1_LOCUS16133</name>
</gene>
<feature type="compositionally biased region" description="Low complexity" evidence="1">
    <location>
        <begin position="98"/>
        <end position="118"/>
    </location>
</feature>
<name>A0ABN8Z1Z3_RANTA</name>
<evidence type="ECO:0000256" key="1">
    <source>
        <dbReference type="SAM" id="MobiDB-lite"/>
    </source>
</evidence>
<keyword evidence="3" id="KW-1185">Reference proteome</keyword>
<reference evidence="2" key="1">
    <citation type="submission" date="2023-04" db="EMBL/GenBank/DDBJ databases">
        <authorList>
            <consortium name="ELIXIR-Norway"/>
        </authorList>
    </citation>
    <scope>NUCLEOTIDE SEQUENCE [LARGE SCALE GENOMIC DNA]</scope>
</reference>
<dbReference type="Proteomes" id="UP001176941">
    <property type="component" value="Chromosome 26"/>
</dbReference>
<accession>A0ABN8Z1Z3</accession>
<evidence type="ECO:0000313" key="3">
    <source>
        <dbReference type="Proteomes" id="UP001176941"/>
    </source>
</evidence>
<organism evidence="2 3">
    <name type="scientific">Rangifer tarandus platyrhynchus</name>
    <name type="common">Svalbard reindeer</name>
    <dbReference type="NCBI Taxonomy" id="3082113"/>
    <lineage>
        <taxon>Eukaryota</taxon>
        <taxon>Metazoa</taxon>
        <taxon>Chordata</taxon>
        <taxon>Craniata</taxon>
        <taxon>Vertebrata</taxon>
        <taxon>Euteleostomi</taxon>
        <taxon>Mammalia</taxon>
        <taxon>Eutheria</taxon>
        <taxon>Laurasiatheria</taxon>
        <taxon>Artiodactyla</taxon>
        <taxon>Ruminantia</taxon>
        <taxon>Pecora</taxon>
        <taxon>Cervidae</taxon>
        <taxon>Odocoileinae</taxon>
        <taxon>Rangifer</taxon>
    </lineage>
</organism>
<protein>
    <submittedName>
        <fullName evidence="2">Uncharacterized protein</fullName>
    </submittedName>
</protein>